<proteinExistence type="predicted"/>
<reference evidence="4 5" key="1">
    <citation type="submission" date="2020-08" db="EMBL/GenBank/DDBJ databases">
        <title>A Genomic Blueprint of the Chicken Gut Microbiome.</title>
        <authorList>
            <person name="Gilroy R."/>
            <person name="Ravi A."/>
            <person name="Getino M."/>
            <person name="Pursley I."/>
            <person name="Horton D.L."/>
            <person name="Alikhan N.-F."/>
            <person name="Baker D."/>
            <person name="Gharbi K."/>
            <person name="Hall N."/>
            <person name="Watson M."/>
            <person name="Adriaenssens E.M."/>
            <person name="Foster-Nyarko E."/>
            <person name="Jarju S."/>
            <person name="Secka A."/>
            <person name="Antonio M."/>
            <person name="Oren A."/>
            <person name="Chaudhuri R."/>
            <person name="La Ragione R.M."/>
            <person name="Hildebrand F."/>
            <person name="Pallen M.J."/>
        </authorList>
    </citation>
    <scope>NUCLEOTIDE SEQUENCE [LARGE SCALE GENOMIC DNA]</scope>
    <source>
        <strain evidence="4 5">Sa3CUA2</strain>
    </source>
</reference>
<comment type="caution">
    <text evidence="4">The sequence shown here is derived from an EMBL/GenBank/DDBJ whole genome shotgun (WGS) entry which is preliminary data.</text>
</comment>
<dbReference type="RefSeq" id="WP_191781374.1">
    <property type="nucleotide sequence ID" value="NZ_JACSQV010000004.1"/>
</dbReference>
<dbReference type="Proteomes" id="UP000604241">
    <property type="component" value="Unassembled WGS sequence"/>
</dbReference>
<dbReference type="InterPro" id="IPR050832">
    <property type="entry name" value="Bact_Acetyltransf"/>
</dbReference>
<name>A0ABR8QBK2_9CELL</name>
<keyword evidence="2" id="KW-0012">Acyltransferase</keyword>
<dbReference type="PANTHER" id="PTHR43877">
    <property type="entry name" value="AMINOALKYLPHOSPHONATE N-ACETYLTRANSFERASE-RELATED-RELATED"/>
    <property type="match status" value="1"/>
</dbReference>
<keyword evidence="1" id="KW-0808">Transferase</keyword>
<dbReference type="InterPro" id="IPR016181">
    <property type="entry name" value="Acyl_CoA_acyltransferase"/>
</dbReference>
<evidence type="ECO:0000256" key="2">
    <source>
        <dbReference type="ARBA" id="ARBA00023315"/>
    </source>
</evidence>
<dbReference type="CDD" id="cd04301">
    <property type="entry name" value="NAT_SF"/>
    <property type="match status" value="1"/>
</dbReference>
<keyword evidence="5" id="KW-1185">Reference proteome</keyword>
<evidence type="ECO:0000259" key="3">
    <source>
        <dbReference type="PROSITE" id="PS51186"/>
    </source>
</evidence>
<dbReference type="EMBL" id="JACSQV010000004">
    <property type="protein sequence ID" value="MBD7917808.1"/>
    <property type="molecule type" value="Genomic_DNA"/>
</dbReference>
<dbReference type="InterPro" id="IPR000182">
    <property type="entry name" value="GNAT_dom"/>
</dbReference>
<evidence type="ECO:0000256" key="1">
    <source>
        <dbReference type="ARBA" id="ARBA00022679"/>
    </source>
</evidence>
<gene>
    <name evidence="4" type="ORF">H9657_05890</name>
</gene>
<dbReference type="SUPFAM" id="SSF55729">
    <property type="entry name" value="Acyl-CoA N-acyltransferases (Nat)"/>
    <property type="match status" value="1"/>
</dbReference>
<protein>
    <submittedName>
        <fullName evidence="4">GNAT family N-acetyltransferase</fullName>
    </submittedName>
</protein>
<dbReference type="Pfam" id="PF13508">
    <property type="entry name" value="Acetyltransf_7"/>
    <property type="match status" value="1"/>
</dbReference>
<sequence length="165" mass="17933">MDVEPQQATAADAPAIHALRRSLEDWMAARGIDQWPAGSVPAGRIAAQVADGQWWVVRDDAGLLGSVRVIGTDPEYWGDDDAPALYVHGLMVDRRASGTGLGRALVEWAGERARAAGATWLRLDHRASNPHLDDVYRAWGFEPVGVTDRPGFEVVLMQRAVGQEP</sequence>
<dbReference type="Gene3D" id="3.40.630.30">
    <property type="match status" value="1"/>
</dbReference>
<feature type="domain" description="N-acetyltransferase" evidence="3">
    <location>
        <begin position="3"/>
        <end position="162"/>
    </location>
</feature>
<accession>A0ABR8QBK2</accession>
<organism evidence="4 5">
    <name type="scientific">Cellulomonas avistercoris</name>
    <dbReference type="NCBI Taxonomy" id="2762242"/>
    <lineage>
        <taxon>Bacteria</taxon>
        <taxon>Bacillati</taxon>
        <taxon>Actinomycetota</taxon>
        <taxon>Actinomycetes</taxon>
        <taxon>Micrococcales</taxon>
        <taxon>Cellulomonadaceae</taxon>
        <taxon>Cellulomonas</taxon>
    </lineage>
</organism>
<dbReference type="PROSITE" id="PS51186">
    <property type="entry name" value="GNAT"/>
    <property type="match status" value="1"/>
</dbReference>
<evidence type="ECO:0000313" key="4">
    <source>
        <dbReference type="EMBL" id="MBD7917808.1"/>
    </source>
</evidence>
<evidence type="ECO:0000313" key="5">
    <source>
        <dbReference type="Proteomes" id="UP000604241"/>
    </source>
</evidence>